<protein>
    <submittedName>
        <fullName evidence="1">Uncharacterized protein</fullName>
    </submittedName>
</protein>
<organism evidence="1 2">
    <name type="scientific">Peronosclerospora sorghi</name>
    <dbReference type="NCBI Taxonomy" id="230839"/>
    <lineage>
        <taxon>Eukaryota</taxon>
        <taxon>Sar</taxon>
        <taxon>Stramenopiles</taxon>
        <taxon>Oomycota</taxon>
        <taxon>Peronosporomycetes</taxon>
        <taxon>Peronosporales</taxon>
        <taxon>Peronosporaceae</taxon>
        <taxon>Peronosclerospora</taxon>
    </lineage>
</organism>
<gene>
    <name evidence="1" type="ORF">PsorP6_002509</name>
</gene>
<evidence type="ECO:0000313" key="2">
    <source>
        <dbReference type="Proteomes" id="UP001163321"/>
    </source>
</evidence>
<dbReference type="EMBL" id="CM047580">
    <property type="protein sequence ID" value="KAI9923005.1"/>
    <property type="molecule type" value="Genomic_DNA"/>
</dbReference>
<reference evidence="1 2" key="1">
    <citation type="journal article" date="2022" name="bioRxiv">
        <title>The genome of the oomycete Peronosclerospora sorghi, a cosmopolitan pathogen of maize and sorghum, is inflated with dispersed pseudogenes.</title>
        <authorList>
            <person name="Fletcher K."/>
            <person name="Martin F."/>
            <person name="Isakeit T."/>
            <person name="Cavanaugh K."/>
            <person name="Magill C."/>
            <person name="Michelmore R."/>
        </authorList>
    </citation>
    <scope>NUCLEOTIDE SEQUENCE [LARGE SCALE GENOMIC DNA]</scope>
    <source>
        <strain evidence="1">P6</strain>
    </source>
</reference>
<comment type="caution">
    <text evidence="1">The sequence shown here is derived from an EMBL/GenBank/DDBJ whole genome shotgun (WGS) entry which is preliminary data.</text>
</comment>
<dbReference type="Proteomes" id="UP001163321">
    <property type="component" value="Chromosome 1"/>
</dbReference>
<evidence type="ECO:0000313" key="1">
    <source>
        <dbReference type="EMBL" id="KAI9923005.1"/>
    </source>
</evidence>
<keyword evidence="2" id="KW-1185">Reference proteome</keyword>
<name>A0ACC0WVR7_9STRA</name>
<sequence length="106" mass="11495">MLPLGHIQQGYVAVDGFGEINRPGVLHYGVAMPQGGATKRGNSTKPSAVSDKFRSGAGPALPARLREIEELHLTEGILAEMDGMNKAASSDDYQRKIRFDYYSNVT</sequence>
<accession>A0ACC0WVR7</accession>
<proteinExistence type="predicted"/>